<dbReference type="InterPro" id="IPR011021">
    <property type="entry name" value="Arrestin-like_N"/>
</dbReference>
<dbReference type="InterPro" id="IPR022683">
    <property type="entry name" value="Calpain_III"/>
</dbReference>
<dbReference type="Pfam" id="PF00339">
    <property type="entry name" value="Arrestin_N"/>
    <property type="match status" value="1"/>
</dbReference>
<dbReference type="Gene3D" id="2.40.70.10">
    <property type="entry name" value="Acid Proteases"/>
    <property type="match status" value="1"/>
</dbReference>
<proteinExistence type="inferred from homology"/>
<dbReference type="SUPFAM" id="SSF50729">
    <property type="entry name" value="PH domain-like"/>
    <property type="match status" value="1"/>
</dbReference>
<evidence type="ECO:0000256" key="1">
    <source>
        <dbReference type="ARBA" id="ARBA00005298"/>
    </source>
</evidence>
<dbReference type="Gene3D" id="2.60.40.640">
    <property type="match status" value="2"/>
</dbReference>
<sequence length="1767" mass="196250">MSIGDVLKQFTDVDICVVTAVGSIRSWLIYTFHNEWTAEQVEGGGGGGRRRSVDYSAGGSYEYKDTYASNPQYLLSIPGENPNNVSFYLEQGDPSTACFEDSQLEIGMDLFHIEVNRKSRIKAAPREAWLALRVKPERQPGVLMKARLEPGNYLMMPCTKEPGQQQNFTLRAFSQDDYSMTLLPDLVPQPTGTCSCCEWNLFGVTRLIVTKVKGVNSYLRTQGLLASVRIDCEASDLVNAQSGFVYEDKKEKDTFYVDFKVLLYRHQLLDPIDIEANRQFRSPKKFVGTAAIIDKDCVEETPKEALLSRNGKQVPVKLYCTVQSARRYRFLLIKRTDDGNFCALDIELTRPVWYAGEELSGCVALETVGNLKVRGVRVYLRGEGRVEWRLANTVDGVGGGGGGSGFVDRQSVKEEQVYLDAATTVWGIDKVLEPDDDNDALPILSRGSHRWRFRFLLPSTGELPPSFESRSCTIRCTSPSSAPAPTAWRRATSARPAWRPAPLRLLLLLPLPLPLTKATSLSGTLERSAYCCGEHIKLRCRAANAVPGRSARVCVRLIQHCCFRAGRLAKEVQHLAFEHRSDRIRPGQSVELDLARFLLLPPVPPSMPDGFCRLLQIDYALRVSLAWDADEDSGGSAGVGGVGSNGADCHLCLDFPFVVATLPFRIPSLAVPPVEYRTAIESVEGGMYLSPAFTLDQVYDGERGGGGVVGHGILYQPVYASVMQNPARLEKRRQLQQQLQSANLPATELSNCAEKQFSTSADQQNAGKRWNKWSDHFCDFIEASGIKDETQKCKLLAYTAGREIAQIIKDLPDDKKDSLETLLAAIKEHFKERNNIVFARYQFRLCVQQTGEPVDSWYSRLNSAAETCEFSALKDSLIRDQIVATCCSDKLRRRLLQESNISLGDALRQARAFEAAEEQATAIENSSSIAAVHRAAPKQFRDSGTRPNSQRVPGGQANSGPTSCYRCGERGHSSCNAAKGKTCLACGKPNHLAKACRQRRPQTSSSINAVADKEAEEVFIDHDSLNEEAFTIQSQKTAPRRNSANTNLRIEGKDFIVLVDSGASCNVMSEENFRRLRNVRLRSAIHPIFSYGSTTPLQVLGVADLNVSTAASRQLASFYITKGCGTTLLGRETAFNMGILHIQHPTVEVNSVQPTENLAASGIQELFSKYRDVDQDLPTELRISSILGEFQSIFEGLGCVKGVEVDVRLRPEAVPVCHPPSRVPVHQRSAVIAELQALLDQGIIERVNGPSPWVSRMTKDNPGELLDRRFINAVAIGSTPKGLNFATIQEASKSDGTIQAALSALRTGQWDKQNRELRALAAIAEGRNWRTALDDWLLAHRVTPHSATGVAPAELLMGRALNDGLPSIQPSQPVQHDRAELAKRHEAYNNQMAAGFNRSRRAKAANVKPGSAVLRKRTRRTKIQTPFELEPWTVTDRRGDSYVLRQGDRTCTRHLTHIRPLTATEDPPPEADAGAASPERGIAERPHPRAAKDKPISYRPVEVAARAAGQKTASGVPSCRARRWSPLALASSPSSKASECSTESIERNAAQASPRCLNRSSATSGTRPPMYRNRWQRSRDKMVRGERRGCVKLRGALIGIDDEDDSTFTITTQERKVFHFQARDADQRQRWLDALEETLNLHSDHHLPPRGGSRRHYHHNRSLQQQPQGQKQLRNQSQQQQSQLQKQRLEIEQQQRLDAVGSFDKRLAESDAYLQLLIEQERQLTSRVRGLTDADSTERDRANQIVDSLRQVIELIKQVIVALQMSK</sequence>
<dbReference type="InterPro" id="IPR014756">
    <property type="entry name" value="Ig_E-set"/>
</dbReference>
<keyword evidence="4" id="KW-0479">Metal-binding</keyword>
<evidence type="ECO:0000313" key="9">
    <source>
        <dbReference type="Proteomes" id="UP000095280"/>
    </source>
</evidence>
<evidence type="ECO:0000256" key="5">
    <source>
        <dbReference type="SAM" id="MobiDB-lite"/>
    </source>
</evidence>
<accession>A0A1I8IFH4</accession>
<dbReference type="InterPro" id="IPR001878">
    <property type="entry name" value="Znf_CCHC"/>
</dbReference>
<dbReference type="InterPro" id="IPR021109">
    <property type="entry name" value="Peptidase_aspartic_dom_sf"/>
</dbReference>
<evidence type="ECO:0000259" key="8">
    <source>
        <dbReference type="PROSITE" id="PS50175"/>
    </source>
</evidence>
<keyword evidence="4" id="KW-0863">Zinc-finger</keyword>
<dbReference type="WBParaSite" id="maker-uti_cns_0012171-snap-gene-0.2-mRNA-1">
    <property type="protein sequence ID" value="maker-uti_cns_0012171-snap-gene-0.2-mRNA-1"/>
    <property type="gene ID" value="maker-uti_cns_0012171-snap-gene-0.2"/>
</dbReference>
<dbReference type="SMART" id="SM01017">
    <property type="entry name" value="Arrestin_C"/>
    <property type="match status" value="1"/>
</dbReference>
<feature type="compositionally biased region" description="Basic residues" evidence="5">
    <location>
        <begin position="1652"/>
        <end position="1661"/>
    </location>
</feature>
<dbReference type="PROSITE" id="PS50158">
    <property type="entry name" value="ZF_CCHC"/>
    <property type="match status" value="1"/>
</dbReference>
<dbReference type="SUPFAM" id="SSF57756">
    <property type="entry name" value="Retrovirus zinc finger-like domains"/>
    <property type="match status" value="1"/>
</dbReference>
<feature type="domain" description="CCHC-type" evidence="7">
    <location>
        <begin position="983"/>
        <end position="998"/>
    </location>
</feature>
<dbReference type="Gene3D" id="3.10.10.10">
    <property type="entry name" value="HIV Type 1 Reverse Transcriptase, subunit A, domain 1"/>
    <property type="match status" value="1"/>
</dbReference>
<dbReference type="InterPro" id="IPR001849">
    <property type="entry name" value="PH_domain"/>
</dbReference>
<dbReference type="InterPro" id="IPR014752">
    <property type="entry name" value="Arrestin-like_C"/>
</dbReference>
<dbReference type="Proteomes" id="UP000095280">
    <property type="component" value="Unplaced"/>
</dbReference>
<dbReference type="InterPro" id="IPR022682">
    <property type="entry name" value="Calpain_domain_III"/>
</dbReference>
<keyword evidence="3" id="KW-0378">Hydrolase</keyword>
<dbReference type="InterPro" id="IPR043502">
    <property type="entry name" value="DNA/RNA_pol_sf"/>
</dbReference>
<feature type="compositionally biased region" description="Low complexity" evidence="5">
    <location>
        <begin position="1664"/>
        <end position="1686"/>
    </location>
</feature>
<evidence type="ECO:0000256" key="4">
    <source>
        <dbReference type="PROSITE-ProRule" id="PRU00047"/>
    </source>
</evidence>
<dbReference type="GO" id="GO:0006259">
    <property type="term" value="P:DNA metabolic process"/>
    <property type="evidence" value="ECO:0007669"/>
    <property type="project" value="UniProtKB-ARBA"/>
</dbReference>
<dbReference type="PROSITE" id="PS50175">
    <property type="entry name" value="ASP_PROT_RETROV"/>
    <property type="match status" value="1"/>
</dbReference>
<dbReference type="InterPro" id="IPR011022">
    <property type="entry name" value="Arrestin_C-like"/>
</dbReference>
<dbReference type="Gene3D" id="2.30.29.30">
    <property type="entry name" value="Pleckstrin-homology domain (PH domain)/Phosphotyrosine-binding domain (PTB)"/>
    <property type="match status" value="1"/>
</dbReference>
<dbReference type="Pfam" id="PF02752">
    <property type="entry name" value="Arrestin_C"/>
    <property type="match status" value="1"/>
</dbReference>
<feature type="compositionally biased region" description="Polar residues" evidence="5">
    <location>
        <begin position="945"/>
        <end position="961"/>
    </location>
</feature>
<dbReference type="Gene3D" id="2.60.120.380">
    <property type="match status" value="1"/>
</dbReference>
<feature type="region of interest" description="Disordered" evidence="5">
    <location>
        <begin position="1642"/>
        <end position="1686"/>
    </location>
</feature>
<evidence type="ECO:0000259" key="6">
    <source>
        <dbReference type="PROSITE" id="PS50003"/>
    </source>
</evidence>
<evidence type="ECO:0000259" key="7">
    <source>
        <dbReference type="PROSITE" id="PS50158"/>
    </source>
</evidence>
<feature type="region of interest" description="Disordered" evidence="5">
    <location>
        <begin position="936"/>
        <end position="961"/>
    </location>
</feature>
<feature type="domain" description="Peptidase A2" evidence="8">
    <location>
        <begin position="1055"/>
        <end position="1133"/>
    </location>
</feature>
<dbReference type="SUPFAM" id="SSF50630">
    <property type="entry name" value="Acid proteases"/>
    <property type="match status" value="1"/>
</dbReference>
<dbReference type="Gene3D" id="4.10.60.10">
    <property type="entry name" value="Zinc finger, CCHC-type"/>
    <property type="match status" value="1"/>
</dbReference>
<feature type="compositionally biased region" description="Low complexity" evidence="5">
    <location>
        <begin position="1527"/>
        <end position="1543"/>
    </location>
</feature>
<dbReference type="InterPro" id="IPR022684">
    <property type="entry name" value="Calpain_cysteine_protease"/>
</dbReference>
<comment type="similarity">
    <text evidence="2">Belongs to the peptidase C2 family.</text>
</comment>
<feature type="compositionally biased region" description="Basic and acidic residues" evidence="5">
    <location>
        <begin position="1481"/>
        <end position="1496"/>
    </location>
</feature>
<dbReference type="InterPro" id="IPR036875">
    <property type="entry name" value="Znf_CCHC_sf"/>
</dbReference>
<feature type="domain" description="PH" evidence="6">
    <location>
        <begin position="1607"/>
        <end position="1640"/>
    </location>
</feature>
<feature type="region of interest" description="Disordered" evidence="5">
    <location>
        <begin position="1527"/>
        <end position="1583"/>
    </location>
</feature>
<dbReference type="GO" id="GO:0004190">
    <property type="term" value="F:aspartic-type endopeptidase activity"/>
    <property type="evidence" value="ECO:0007669"/>
    <property type="project" value="InterPro"/>
</dbReference>
<protein>
    <submittedName>
        <fullName evidence="10">CCHC-type domain-containing protein</fullName>
    </submittedName>
</protein>
<dbReference type="InterPro" id="IPR011993">
    <property type="entry name" value="PH-like_dom_sf"/>
</dbReference>
<evidence type="ECO:0000256" key="3">
    <source>
        <dbReference type="ARBA" id="ARBA00022801"/>
    </source>
</evidence>
<dbReference type="GO" id="GO:0003676">
    <property type="term" value="F:nucleic acid binding"/>
    <property type="evidence" value="ECO:0007669"/>
    <property type="project" value="InterPro"/>
</dbReference>
<dbReference type="GO" id="GO:0006508">
    <property type="term" value="P:proteolysis"/>
    <property type="evidence" value="ECO:0007669"/>
    <property type="project" value="InterPro"/>
</dbReference>
<dbReference type="PRINTS" id="PR00704">
    <property type="entry name" value="CALPAIN"/>
</dbReference>
<dbReference type="SUPFAM" id="SSF81296">
    <property type="entry name" value="E set domains"/>
    <property type="match status" value="2"/>
</dbReference>
<dbReference type="InterPro" id="IPR050951">
    <property type="entry name" value="Retrovirus_Pol_polyprotein"/>
</dbReference>
<dbReference type="InterPro" id="IPR036397">
    <property type="entry name" value="RNaseH_sf"/>
</dbReference>
<dbReference type="Pfam" id="PF01067">
    <property type="entry name" value="Calpain_III"/>
    <property type="match status" value="1"/>
</dbReference>
<dbReference type="PROSITE" id="PS50003">
    <property type="entry name" value="PH_DOMAIN"/>
    <property type="match status" value="1"/>
</dbReference>
<dbReference type="InterPro" id="IPR036213">
    <property type="entry name" value="Calpain_III_sf"/>
</dbReference>
<dbReference type="PANTHER" id="PTHR37984:SF9">
    <property type="entry name" value="INTEGRASE CATALYTIC DOMAIN-CONTAINING PROTEIN"/>
    <property type="match status" value="1"/>
</dbReference>
<reference evidence="10" key="1">
    <citation type="submission" date="2016-11" db="UniProtKB">
        <authorList>
            <consortium name="WormBaseParasite"/>
        </authorList>
    </citation>
    <scope>IDENTIFICATION</scope>
</reference>
<dbReference type="SUPFAM" id="SSF56672">
    <property type="entry name" value="DNA/RNA polymerases"/>
    <property type="match status" value="1"/>
</dbReference>
<dbReference type="SMART" id="SM00343">
    <property type="entry name" value="ZnF_C2HC"/>
    <property type="match status" value="2"/>
</dbReference>
<keyword evidence="4" id="KW-0862">Zinc</keyword>
<dbReference type="InterPro" id="IPR001995">
    <property type="entry name" value="Peptidase_A2_cat"/>
</dbReference>
<dbReference type="GO" id="GO:0004198">
    <property type="term" value="F:calcium-dependent cysteine-type endopeptidase activity"/>
    <property type="evidence" value="ECO:0007669"/>
    <property type="project" value="InterPro"/>
</dbReference>
<name>A0A1I8IFH4_9PLAT</name>
<dbReference type="SMART" id="SM00720">
    <property type="entry name" value="calpain_III"/>
    <property type="match status" value="1"/>
</dbReference>
<dbReference type="SUPFAM" id="SSF49758">
    <property type="entry name" value="Calpain large subunit, middle domain (domain III)"/>
    <property type="match status" value="1"/>
</dbReference>
<organism evidence="9 10">
    <name type="scientific">Macrostomum lignano</name>
    <dbReference type="NCBI Taxonomy" id="282301"/>
    <lineage>
        <taxon>Eukaryota</taxon>
        <taxon>Metazoa</taxon>
        <taxon>Spiralia</taxon>
        <taxon>Lophotrochozoa</taxon>
        <taxon>Platyhelminthes</taxon>
        <taxon>Rhabditophora</taxon>
        <taxon>Macrostomorpha</taxon>
        <taxon>Macrostomida</taxon>
        <taxon>Macrostomidae</taxon>
        <taxon>Macrostomum</taxon>
    </lineage>
</organism>
<evidence type="ECO:0000256" key="2">
    <source>
        <dbReference type="ARBA" id="ARBA00007623"/>
    </source>
</evidence>
<dbReference type="Gene3D" id="3.30.420.10">
    <property type="entry name" value="Ribonuclease H-like superfamily/Ribonuclease H"/>
    <property type="match status" value="1"/>
</dbReference>
<evidence type="ECO:0000313" key="10">
    <source>
        <dbReference type="WBParaSite" id="maker-uti_cns_0012171-snap-gene-0.2-mRNA-1"/>
    </source>
</evidence>
<keyword evidence="9" id="KW-1185">Reference proteome</keyword>
<feature type="region of interest" description="Disordered" evidence="5">
    <location>
        <begin position="1457"/>
        <end position="1497"/>
    </location>
</feature>
<dbReference type="PANTHER" id="PTHR37984">
    <property type="entry name" value="PROTEIN CBG26694"/>
    <property type="match status" value="1"/>
</dbReference>
<dbReference type="GO" id="GO:0008270">
    <property type="term" value="F:zinc ion binding"/>
    <property type="evidence" value="ECO:0007669"/>
    <property type="project" value="UniProtKB-KW"/>
</dbReference>
<comment type="similarity">
    <text evidence="1">Belongs to the arrestin family.</text>
</comment>